<accession>A0ABR0EUZ8</accession>
<reference evidence="2 3" key="1">
    <citation type="journal article" date="2023" name="G3 (Bethesda)">
        <title>A chromosome-level genome assembly of Zasmidium syzygii isolated from banana leaves.</title>
        <authorList>
            <person name="van Westerhoven A.C."/>
            <person name="Mehrabi R."/>
            <person name="Talebi R."/>
            <person name="Steentjes M.B.F."/>
            <person name="Corcolon B."/>
            <person name="Chong P.A."/>
            <person name="Kema G.H.J."/>
            <person name="Seidl M.F."/>
        </authorList>
    </citation>
    <scope>NUCLEOTIDE SEQUENCE [LARGE SCALE GENOMIC DNA]</scope>
    <source>
        <strain evidence="2 3">P124</strain>
    </source>
</reference>
<evidence type="ECO:0000313" key="2">
    <source>
        <dbReference type="EMBL" id="KAK4504913.1"/>
    </source>
</evidence>
<dbReference type="InterPro" id="IPR016193">
    <property type="entry name" value="Cytidine_deaminase-like"/>
</dbReference>
<comment type="caution">
    <text evidence="2">The sequence shown here is derived from an EMBL/GenBank/DDBJ whole genome shotgun (WGS) entry which is preliminary data.</text>
</comment>
<protein>
    <recommendedName>
        <fullName evidence="1">CMP/dCMP-type deaminase domain-containing protein</fullName>
    </recommendedName>
</protein>
<gene>
    <name evidence="2" type="ORF">PRZ48_002876</name>
</gene>
<dbReference type="PROSITE" id="PS51747">
    <property type="entry name" value="CYT_DCMP_DEAMINASES_2"/>
    <property type="match status" value="1"/>
</dbReference>
<dbReference type="CDD" id="cd01285">
    <property type="entry name" value="nucleoside_deaminase"/>
    <property type="match status" value="1"/>
</dbReference>
<organism evidence="2 3">
    <name type="scientific">Zasmidium cellare</name>
    <name type="common">Wine cellar mold</name>
    <name type="synonym">Racodium cellare</name>
    <dbReference type="NCBI Taxonomy" id="395010"/>
    <lineage>
        <taxon>Eukaryota</taxon>
        <taxon>Fungi</taxon>
        <taxon>Dikarya</taxon>
        <taxon>Ascomycota</taxon>
        <taxon>Pezizomycotina</taxon>
        <taxon>Dothideomycetes</taxon>
        <taxon>Dothideomycetidae</taxon>
        <taxon>Mycosphaerellales</taxon>
        <taxon>Mycosphaerellaceae</taxon>
        <taxon>Zasmidium</taxon>
    </lineage>
</organism>
<proteinExistence type="predicted"/>
<dbReference type="PANTHER" id="PTHR11079:SF190">
    <property type="entry name" value="CYTOSINE DEAMINASE"/>
    <property type="match status" value="1"/>
</dbReference>
<evidence type="ECO:0000313" key="3">
    <source>
        <dbReference type="Proteomes" id="UP001305779"/>
    </source>
</evidence>
<keyword evidence="3" id="KW-1185">Reference proteome</keyword>
<dbReference type="PANTHER" id="PTHR11079">
    <property type="entry name" value="CYTOSINE DEAMINASE FAMILY MEMBER"/>
    <property type="match status" value="1"/>
</dbReference>
<sequence length="145" mass="15776">MSASDEGARIALEEARDGLAQGGIPVGSAIISPDGKILGRGRNMRVQNGSPILHGETAAFDSARQLDMKDFAGATLYTTLSPCPMCAGAMILFGIKKVVIGENTHMSGREELLKQHGMEVVVLDDQDCKDVLDEFIQRWPKKWEF</sequence>
<name>A0ABR0EUZ8_ZASCE</name>
<feature type="domain" description="CMP/dCMP-type deaminase" evidence="1">
    <location>
        <begin position="2"/>
        <end position="121"/>
    </location>
</feature>
<dbReference type="EMBL" id="JAXOVC010000002">
    <property type="protein sequence ID" value="KAK4504913.1"/>
    <property type="molecule type" value="Genomic_DNA"/>
</dbReference>
<dbReference type="Proteomes" id="UP001305779">
    <property type="component" value="Unassembled WGS sequence"/>
</dbReference>
<dbReference type="Gene3D" id="3.40.140.10">
    <property type="entry name" value="Cytidine Deaminase, domain 2"/>
    <property type="match status" value="1"/>
</dbReference>
<evidence type="ECO:0000259" key="1">
    <source>
        <dbReference type="PROSITE" id="PS51747"/>
    </source>
</evidence>
<dbReference type="SUPFAM" id="SSF53927">
    <property type="entry name" value="Cytidine deaminase-like"/>
    <property type="match status" value="1"/>
</dbReference>
<dbReference type="Pfam" id="PF00383">
    <property type="entry name" value="dCMP_cyt_deam_1"/>
    <property type="match status" value="1"/>
</dbReference>
<dbReference type="InterPro" id="IPR002125">
    <property type="entry name" value="CMP_dCMP_dom"/>
</dbReference>